<dbReference type="PANTHER" id="PTHR13847">
    <property type="entry name" value="SARCOSINE DEHYDROGENASE-RELATED"/>
    <property type="match status" value="1"/>
</dbReference>
<feature type="region of interest" description="Disordered" evidence="2">
    <location>
        <begin position="321"/>
        <end position="356"/>
    </location>
</feature>
<feature type="domain" description="FAD dependent oxidoreductase" evidence="3">
    <location>
        <begin position="7"/>
        <end position="54"/>
    </location>
</feature>
<organism evidence="4 5">
    <name type="scientific">Streptomyces kunmingensis</name>
    <dbReference type="NCBI Taxonomy" id="68225"/>
    <lineage>
        <taxon>Bacteria</taxon>
        <taxon>Bacillati</taxon>
        <taxon>Actinomycetota</taxon>
        <taxon>Actinomycetes</taxon>
        <taxon>Kitasatosporales</taxon>
        <taxon>Streptomycetaceae</taxon>
        <taxon>Streptomyces</taxon>
    </lineage>
</organism>
<name>A0ABU6C269_9ACTN</name>
<dbReference type="Proteomes" id="UP001352223">
    <property type="component" value="Unassembled WGS sequence"/>
</dbReference>
<dbReference type="PANTHER" id="PTHR13847:SF289">
    <property type="entry name" value="GLYCINE OXIDASE"/>
    <property type="match status" value="1"/>
</dbReference>
<feature type="compositionally biased region" description="Basic and acidic residues" evidence="2">
    <location>
        <begin position="322"/>
        <end position="339"/>
    </location>
</feature>
<keyword evidence="1" id="KW-0560">Oxidoreductase</keyword>
<evidence type="ECO:0000256" key="1">
    <source>
        <dbReference type="ARBA" id="ARBA00023002"/>
    </source>
</evidence>
<comment type="caution">
    <text evidence="4">The sequence shown here is derived from an EMBL/GenBank/DDBJ whole genome shotgun (WGS) entry which is preliminary data.</text>
</comment>
<keyword evidence="5" id="KW-1185">Reference proteome</keyword>
<dbReference type="EMBL" id="JAOZYB010000001">
    <property type="protein sequence ID" value="MEB3958749.1"/>
    <property type="molecule type" value="Genomic_DNA"/>
</dbReference>
<evidence type="ECO:0000313" key="5">
    <source>
        <dbReference type="Proteomes" id="UP001352223"/>
    </source>
</evidence>
<dbReference type="SUPFAM" id="SSF51905">
    <property type="entry name" value="FAD/NAD(P)-binding domain"/>
    <property type="match status" value="1"/>
</dbReference>
<gene>
    <name evidence="4" type="ORF">OKJ48_00525</name>
</gene>
<sequence length="356" mass="37740">MDRSTRDVVVVGNGIIGLSTAFELSQRAPDLRIAVIGPAAREGAASVAAGAMLNCFGEATVSTLGDPASVAKFGVRLAGGETMSAPAVVVAAGSRTRRFIEQLPLGAVPLMLQGTGLAVLTQRHDDAAGFDHVVRTPNQPGACGLQLVPLGDRGHEYIGGTNLPSFLHSTGPSLGVSFNLLRRACEDFDHRLGYSHIHRWLVGHRPVTLDGFPLLGAVPSCRGLVFASGTYRDGFHSSPVIAPHIADVVLDRATAHPHFVPFAPERPPIERTSVAAATDQFVEHQNDDAVLLGIRLPYCIGRVHSCAGTMSWAGHAHGGIGTHERHVTGRHQGRDDLARSRRRGASAAARRVVRRP</sequence>
<dbReference type="Gene3D" id="3.50.50.60">
    <property type="entry name" value="FAD/NAD(P)-binding domain"/>
    <property type="match status" value="2"/>
</dbReference>
<dbReference type="Gene3D" id="3.30.9.10">
    <property type="entry name" value="D-Amino Acid Oxidase, subunit A, domain 2"/>
    <property type="match status" value="1"/>
</dbReference>
<evidence type="ECO:0000256" key="2">
    <source>
        <dbReference type="SAM" id="MobiDB-lite"/>
    </source>
</evidence>
<feature type="domain" description="FAD dependent oxidoreductase" evidence="3">
    <location>
        <begin position="72"/>
        <end position="247"/>
    </location>
</feature>
<evidence type="ECO:0000313" key="4">
    <source>
        <dbReference type="EMBL" id="MEB3958749.1"/>
    </source>
</evidence>
<proteinExistence type="predicted"/>
<reference evidence="4 5" key="1">
    <citation type="submission" date="2022-10" db="EMBL/GenBank/DDBJ databases">
        <authorList>
            <person name="Xie J."/>
            <person name="Shen N."/>
        </authorList>
    </citation>
    <scope>NUCLEOTIDE SEQUENCE [LARGE SCALE GENOMIC DNA]</scope>
    <source>
        <strain evidence="4 5">DSM 41681</strain>
    </source>
</reference>
<dbReference type="InterPro" id="IPR006076">
    <property type="entry name" value="FAD-dep_OxRdtase"/>
</dbReference>
<dbReference type="RefSeq" id="WP_324765729.1">
    <property type="nucleotide sequence ID" value="NZ_BAAATS010000022.1"/>
</dbReference>
<accession>A0ABU6C269</accession>
<evidence type="ECO:0000259" key="3">
    <source>
        <dbReference type="Pfam" id="PF01266"/>
    </source>
</evidence>
<dbReference type="InterPro" id="IPR036188">
    <property type="entry name" value="FAD/NAD-bd_sf"/>
</dbReference>
<dbReference type="Pfam" id="PF01266">
    <property type="entry name" value="DAO"/>
    <property type="match status" value="2"/>
</dbReference>
<protein>
    <submittedName>
        <fullName evidence="4">FAD-dependent oxidoreductase</fullName>
    </submittedName>
</protein>